<organism evidence="1 2">
    <name type="scientific">Algoriphagus taiwanensis</name>
    <dbReference type="NCBI Taxonomy" id="1445656"/>
    <lineage>
        <taxon>Bacteria</taxon>
        <taxon>Pseudomonadati</taxon>
        <taxon>Bacteroidota</taxon>
        <taxon>Cytophagia</taxon>
        <taxon>Cytophagales</taxon>
        <taxon>Cyclobacteriaceae</taxon>
        <taxon>Algoriphagus</taxon>
    </lineage>
</organism>
<proteinExistence type="predicted"/>
<gene>
    <name evidence="1" type="ORF">Ataiwa_17710</name>
</gene>
<keyword evidence="2" id="KW-1185">Reference proteome</keyword>
<evidence type="ECO:0000313" key="1">
    <source>
        <dbReference type="EMBL" id="GMQ33499.1"/>
    </source>
</evidence>
<sequence>MEGEKTKVYTVMGKSWMVTKYEDGTKMYEWEISEEDYQNHVKKGHSRFETNFVEPELGINLWPIDKGAPEVKPWGSWYFAMNSTGTWKPSRNFRLKSALGVSWYNFKFEDTDLIAVKTPDGLEFQEFTEGVGTKSKISASYVNLTLVPSIQTNDGNLRFGVGAYAGLRIGGRGKFVYDDADGDQTKLYEKSNMYVDNFRYGLRSEIGVGDVTLFFNYDLNDLFQPGRGPELQAMSFGILFTD</sequence>
<dbReference type="EMBL" id="BTPE01000005">
    <property type="protein sequence ID" value="GMQ33499.1"/>
    <property type="molecule type" value="Genomic_DNA"/>
</dbReference>
<dbReference type="Proteomes" id="UP001307705">
    <property type="component" value="Unassembled WGS sequence"/>
</dbReference>
<reference evidence="1 2" key="1">
    <citation type="submission" date="2023-08" db="EMBL/GenBank/DDBJ databases">
        <title>Draft genome sequence of Algoriphagus taiwanensis.</title>
        <authorList>
            <person name="Takatani N."/>
            <person name="Hosokawa M."/>
            <person name="Sawabe T."/>
        </authorList>
    </citation>
    <scope>NUCLEOTIDE SEQUENCE [LARGE SCALE GENOMIC DNA]</scope>
    <source>
        <strain evidence="1 2">JCM 19755</strain>
    </source>
</reference>
<evidence type="ECO:0008006" key="3">
    <source>
        <dbReference type="Google" id="ProtNLM"/>
    </source>
</evidence>
<protein>
    <recommendedName>
        <fullName evidence="3">Outer membrane protein beta-barrel domain-containing protein</fullName>
    </recommendedName>
</protein>
<evidence type="ECO:0000313" key="2">
    <source>
        <dbReference type="Proteomes" id="UP001307705"/>
    </source>
</evidence>
<name>A0ABQ6PZX6_9BACT</name>
<accession>A0ABQ6PZX6</accession>
<comment type="caution">
    <text evidence="1">The sequence shown here is derived from an EMBL/GenBank/DDBJ whole genome shotgun (WGS) entry which is preliminary data.</text>
</comment>